<evidence type="ECO:0000256" key="1">
    <source>
        <dbReference type="ARBA" id="ARBA00022448"/>
    </source>
</evidence>
<comment type="PTM">
    <text evidence="6">Binds 1 heme c group covalently per subunit.</text>
</comment>
<dbReference type="PRINTS" id="PR00606">
    <property type="entry name" value="CYTCHROMECID"/>
</dbReference>
<dbReference type="SUPFAM" id="SSF46626">
    <property type="entry name" value="Cytochrome c"/>
    <property type="match status" value="1"/>
</dbReference>
<dbReference type="PROSITE" id="PS51007">
    <property type="entry name" value="CYTC"/>
    <property type="match status" value="1"/>
</dbReference>
<dbReference type="RefSeq" id="WP_011463739.1">
    <property type="nucleotide sequence ID" value="NC_007908.1"/>
</dbReference>
<feature type="signal peptide" evidence="7">
    <location>
        <begin position="1"/>
        <end position="25"/>
    </location>
</feature>
<keyword evidence="10" id="KW-1185">Reference proteome</keyword>
<evidence type="ECO:0000313" key="9">
    <source>
        <dbReference type="EMBL" id="ABD69171.1"/>
    </source>
</evidence>
<name>Q21YI2_ALBFT</name>
<dbReference type="InterPro" id="IPR002324">
    <property type="entry name" value="Cyt_c_ID"/>
</dbReference>
<keyword evidence="7" id="KW-0732">Signal</keyword>
<keyword evidence="5 6" id="KW-0408">Iron</keyword>
<organism evidence="9 10">
    <name type="scientific">Albidiferax ferrireducens (strain ATCC BAA-621 / DSM 15236 / T118)</name>
    <name type="common">Rhodoferax ferrireducens</name>
    <dbReference type="NCBI Taxonomy" id="338969"/>
    <lineage>
        <taxon>Bacteria</taxon>
        <taxon>Pseudomonadati</taxon>
        <taxon>Pseudomonadota</taxon>
        <taxon>Betaproteobacteria</taxon>
        <taxon>Burkholderiales</taxon>
        <taxon>Comamonadaceae</taxon>
        <taxon>Rhodoferax</taxon>
    </lineage>
</organism>
<dbReference type="Proteomes" id="UP000008332">
    <property type="component" value="Chromosome"/>
</dbReference>
<dbReference type="eggNOG" id="COG4654">
    <property type="taxonomic scope" value="Bacteria"/>
</dbReference>
<dbReference type="GO" id="GO:0009055">
    <property type="term" value="F:electron transfer activity"/>
    <property type="evidence" value="ECO:0007669"/>
    <property type="project" value="InterPro"/>
</dbReference>
<dbReference type="InterPro" id="IPR036909">
    <property type="entry name" value="Cyt_c-like_dom_sf"/>
</dbReference>
<evidence type="ECO:0000256" key="2">
    <source>
        <dbReference type="ARBA" id="ARBA00022617"/>
    </source>
</evidence>
<keyword evidence="4" id="KW-0249">Electron transport</keyword>
<evidence type="ECO:0000256" key="4">
    <source>
        <dbReference type="ARBA" id="ARBA00022982"/>
    </source>
</evidence>
<feature type="binding site" description="covalent" evidence="6">
    <location>
        <position position="41"/>
    </location>
    <ligand>
        <name>heme c</name>
        <dbReference type="ChEBI" id="CHEBI:61717"/>
    </ligand>
</feature>
<dbReference type="STRING" id="338969.Rfer_1438"/>
<gene>
    <name evidence="9" type="ordered locus">Rfer_1438</name>
</gene>
<accession>Q21YI2</accession>
<evidence type="ECO:0000313" key="10">
    <source>
        <dbReference type="Proteomes" id="UP000008332"/>
    </source>
</evidence>
<dbReference type="Pfam" id="PF00034">
    <property type="entry name" value="Cytochrom_C"/>
    <property type="match status" value="1"/>
</dbReference>
<feature type="chain" id="PRO_5004200179" evidence="7">
    <location>
        <begin position="26"/>
        <end position="114"/>
    </location>
</feature>
<protein>
    <submittedName>
        <fullName evidence="9">Cytochrome c, class I</fullName>
    </submittedName>
</protein>
<sequence length="114" mass="12331">MKKFSLSLVGASALLAFATMLPAHAAVDVDAAQALFKKNECTKCHSVDKTKSGPALKKIALKYKGKPDGQEKVIQQITTAPKVKTEDGTEEEHKVINTKDPVALKNLADWILSQ</sequence>
<feature type="domain" description="Cytochrome c" evidence="8">
    <location>
        <begin position="27"/>
        <end position="114"/>
    </location>
</feature>
<evidence type="ECO:0000256" key="7">
    <source>
        <dbReference type="SAM" id="SignalP"/>
    </source>
</evidence>
<reference evidence="10" key="1">
    <citation type="submission" date="2006-02" db="EMBL/GenBank/DDBJ databases">
        <title>Complete sequence of chromosome of Rhodoferax ferrireducens DSM 15236.</title>
        <authorList>
            <person name="Copeland A."/>
            <person name="Lucas S."/>
            <person name="Lapidus A."/>
            <person name="Barry K."/>
            <person name="Detter J.C."/>
            <person name="Glavina del Rio T."/>
            <person name="Hammon N."/>
            <person name="Israni S."/>
            <person name="Pitluck S."/>
            <person name="Brettin T."/>
            <person name="Bruce D."/>
            <person name="Han C."/>
            <person name="Tapia R."/>
            <person name="Gilna P."/>
            <person name="Kiss H."/>
            <person name="Schmutz J."/>
            <person name="Larimer F."/>
            <person name="Land M."/>
            <person name="Kyrpides N."/>
            <person name="Ivanova N."/>
            <person name="Richardson P."/>
        </authorList>
    </citation>
    <scope>NUCLEOTIDE SEQUENCE [LARGE SCALE GENOMIC DNA]</scope>
    <source>
        <strain evidence="10">ATCC BAA-621 / DSM 15236 / T118</strain>
    </source>
</reference>
<dbReference type="OrthoDB" id="8593494at2"/>
<proteinExistence type="predicted"/>
<dbReference type="EMBL" id="CP000267">
    <property type="protein sequence ID" value="ABD69171.1"/>
    <property type="molecule type" value="Genomic_DNA"/>
</dbReference>
<evidence type="ECO:0000259" key="8">
    <source>
        <dbReference type="PROSITE" id="PS51007"/>
    </source>
</evidence>
<keyword evidence="3 6" id="KW-0479">Metal-binding</keyword>
<evidence type="ECO:0000256" key="5">
    <source>
        <dbReference type="ARBA" id="ARBA00023004"/>
    </source>
</evidence>
<dbReference type="GO" id="GO:0020037">
    <property type="term" value="F:heme binding"/>
    <property type="evidence" value="ECO:0007669"/>
    <property type="project" value="InterPro"/>
</dbReference>
<dbReference type="Gene3D" id="1.10.760.10">
    <property type="entry name" value="Cytochrome c-like domain"/>
    <property type="match status" value="1"/>
</dbReference>
<keyword evidence="2 6" id="KW-0349">Heme</keyword>
<keyword evidence="1" id="KW-0813">Transport</keyword>
<evidence type="ECO:0000256" key="6">
    <source>
        <dbReference type="PIRSR" id="PIRSR602324-1"/>
    </source>
</evidence>
<feature type="binding site" description="covalent" evidence="6">
    <location>
        <position position="45"/>
    </location>
    <ligand>
        <name>heme c</name>
        <dbReference type="ChEBI" id="CHEBI:61717"/>
    </ligand>
</feature>
<dbReference type="KEGG" id="rfr:Rfer_1438"/>
<dbReference type="HOGENOM" id="CLU_133112_3_0_4"/>
<dbReference type="AlphaFoldDB" id="Q21YI2"/>
<evidence type="ECO:0000256" key="3">
    <source>
        <dbReference type="ARBA" id="ARBA00022723"/>
    </source>
</evidence>
<dbReference type="GO" id="GO:0005506">
    <property type="term" value="F:iron ion binding"/>
    <property type="evidence" value="ECO:0007669"/>
    <property type="project" value="InterPro"/>
</dbReference>
<dbReference type="InterPro" id="IPR009056">
    <property type="entry name" value="Cyt_c-like_dom"/>
</dbReference>